<dbReference type="SUPFAM" id="SSF50475">
    <property type="entry name" value="FMN-binding split barrel"/>
    <property type="match status" value="1"/>
</dbReference>
<dbReference type="AlphaFoldDB" id="A0AAP2YYA5"/>
<dbReference type="InterPro" id="IPR012349">
    <property type="entry name" value="Split_barrel_FMN-bd"/>
</dbReference>
<organism evidence="2 5">
    <name type="scientific">Natronoglomus mannanivorans</name>
    <dbReference type="NCBI Taxonomy" id="2979990"/>
    <lineage>
        <taxon>Archaea</taxon>
        <taxon>Methanobacteriati</taxon>
        <taxon>Methanobacteriota</taxon>
        <taxon>Stenosarchaea group</taxon>
        <taxon>Halobacteria</taxon>
        <taxon>Halobacteriales</taxon>
        <taxon>Natrialbaceae</taxon>
        <taxon>Natronoglomus</taxon>
    </lineage>
</organism>
<comment type="caution">
    <text evidence="2">The sequence shown here is derived from an EMBL/GenBank/DDBJ whole genome shotgun (WGS) entry which is preliminary data.</text>
</comment>
<feature type="region of interest" description="Disordered" evidence="1">
    <location>
        <begin position="65"/>
        <end position="103"/>
    </location>
</feature>
<gene>
    <name evidence="3" type="ORF">OB955_17675</name>
    <name evidence="2" type="ORF">OB960_10180</name>
</gene>
<dbReference type="Gene3D" id="2.30.110.10">
    <property type="entry name" value="Electron Transport, Fmn-binding Protein, Chain A"/>
    <property type="match status" value="1"/>
</dbReference>
<evidence type="ECO:0000313" key="5">
    <source>
        <dbReference type="Proteomes" id="UP001321018"/>
    </source>
</evidence>
<dbReference type="Proteomes" id="UP001320972">
    <property type="component" value="Unassembled WGS sequence"/>
</dbReference>
<evidence type="ECO:0000256" key="1">
    <source>
        <dbReference type="SAM" id="MobiDB-lite"/>
    </source>
</evidence>
<evidence type="ECO:0000313" key="2">
    <source>
        <dbReference type="EMBL" id="MCU4741762.1"/>
    </source>
</evidence>
<evidence type="ECO:0000313" key="3">
    <source>
        <dbReference type="EMBL" id="MCU4974552.1"/>
    </source>
</evidence>
<proteinExistence type="predicted"/>
<dbReference type="Proteomes" id="UP001321018">
    <property type="component" value="Unassembled WGS sequence"/>
</dbReference>
<dbReference type="EMBL" id="JAOPKA010000005">
    <property type="protein sequence ID" value="MCU4741762.1"/>
    <property type="molecule type" value="Genomic_DNA"/>
</dbReference>
<evidence type="ECO:0000313" key="4">
    <source>
        <dbReference type="Proteomes" id="UP001320972"/>
    </source>
</evidence>
<keyword evidence="4" id="KW-1185">Reference proteome</keyword>
<name>A0AAP2YYA5_9EURY</name>
<accession>A0AAP2YYA5</accession>
<sequence>MDVRGALSETEIETLLEETVVPIRLACQTPAGTLWMLSLWFQYRDGVVQCATAADADIVSFLGGERESRSDDSDLDSGPDPDPNHVAFEVSTNEPPYRGVRGNGTVTIDADPEKEVLRALLERYLGTTESEFGRWLLRDERPEVTLTIDPAVVSGWDFTDRMASATDT</sequence>
<protein>
    <submittedName>
        <fullName evidence="2">Pyridoxamine 5'-phosphate oxidase family protein</fullName>
    </submittedName>
</protein>
<reference evidence="2 4" key="1">
    <citation type="submission" date="2022-09" db="EMBL/GenBank/DDBJ databases">
        <title>Enrichment on poylsaccharides allowed isolation of novel metabolic and taxonomic groups of Haloarchaea.</title>
        <authorList>
            <person name="Sorokin D.Y."/>
            <person name="Elcheninov A.G."/>
            <person name="Khizhniak T.V."/>
            <person name="Kolganova T.V."/>
            <person name="Kublanov I.V."/>
        </authorList>
    </citation>
    <scope>NUCLEOTIDE SEQUENCE</scope>
    <source>
        <strain evidence="3 4">AArc-m2/3/4</strain>
        <strain evidence="2">AArc-xg1-1</strain>
    </source>
</reference>
<dbReference type="EMBL" id="JAOPKB010000012">
    <property type="protein sequence ID" value="MCU4974552.1"/>
    <property type="molecule type" value="Genomic_DNA"/>
</dbReference>
<dbReference type="RefSeq" id="WP_338003595.1">
    <property type="nucleotide sequence ID" value="NZ_JAOPKA010000005.1"/>
</dbReference>